<reference evidence="1 2" key="1">
    <citation type="journal article" date="2022" name="Front. Microbiol.">
        <title>High genomic differentiation and limited gene flow indicate recent cryptic speciation within the genus Laspinema (cyanobacteria).</title>
        <authorList>
            <person name="Stanojkovic A."/>
            <person name="Skoupy S."/>
            <person name="Skaloud P."/>
            <person name="Dvorak P."/>
        </authorList>
    </citation>
    <scope>NUCLEOTIDE SEQUENCE [LARGE SCALE GENOMIC DNA]</scope>
    <source>
        <strain evidence="1 2">D2a</strain>
    </source>
</reference>
<name>A0ABT2MSS0_9CYAN</name>
<dbReference type="RefSeq" id="WP_368007345.1">
    <property type="nucleotide sequence ID" value="NZ_JAMXFF010000023.1"/>
</dbReference>
<feature type="non-terminal residue" evidence="1">
    <location>
        <position position="76"/>
    </location>
</feature>
<evidence type="ECO:0000313" key="1">
    <source>
        <dbReference type="EMBL" id="MCT7967783.1"/>
    </source>
</evidence>
<accession>A0ABT2MSS0</accession>
<protein>
    <submittedName>
        <fullName evidence="1">Uncharacterized protein</fullName>
    </submittedName>
</protein>
<proteinExistence type="predicted"/>
<dbReference type="Proteomes" id="UP001525890">
    <property type="component" value="Unassembled WGS sequence"/>
</dbReference>
<keyword evidence="2" id="KW-1185">Reference proteome</keyword>
<evidence type="ECO:0000313" key="2">
    <source>
        <dbReference type="Proteomes" id="UP001525890"/>
    </source>
</evidence>
<organism evidence="1 2">
    <name type="scientific">Laspinema palackyanum D2a</name>
    <dbReference type="NCBI Taxonomy" id="2953684"/>
    <lineage>
        <taxon>Bacteria</taxon>
        <taxon>Bacillati</taxon>
        <taxon>Cyanobacteriota</taxon>
        <taxon>Cyanophyceae</taxon>
        <taxon>Oscillatoriophycideae</taxon>
        <taxon>Oscillatoriales</taxon>
        <taxon>Laspinemataceae</taxon>
        <taxon>Laspinema</taxon>
        <taxon>Laspinema palackyanum</taxon>
    </lineage>
</organism>
<dbReference type="EMBL" id="JAMXFF010000023">
    <property type="protein sequence ID" value="MCT7967783.1"/>
    <property type="molecule type" value="Genomic_DNA"/>
</dbReference>
<sequence length="76" mass="8909">MTIFDMIIQWKSLYNPALQDSSSLSILSYHKKIELSRRLRKKVAIFSQPDFPNLTIFDMIIQWKSLYNPALQDSSS</sequence>
<comment type="caution">
    <text evidence="1">The sequence shown here is derived from an EMBL/GenBank/DDBJ whole genome shotgun (WGS) entry which is preliminary data.</text>
</comment>
<gene>
    <name evidence="1" type="ORF">NG799_15685</name>
</gene>